<name>A0A4V5MWS5_9ACTN</name>
<dbReference type="EMBL" id="SUMC01000145">
    <property type="protein sequence ID" value="TJZ97418.1"/>
    <property type="molecule type" value="Genomic_DNA"/>
</dbReference>
<dbReference type="RefSeq" id="WP_136730584.1">
    <property type="nucleotide sequence ID" value="NZ_SUMC01000145.1"/>
</dbReference>
<sequence length="125" mass="12897">MSTDTPKPAQGQGSALARAVAVAVRRKLRLADGQTSRVACTPAVLRGGVDERTGEVLAPAVLTERVAWAAGLVTGMAADLLAAHWNAADVFALAAGVDGGGRKLPAQAWMALSSARRTHGRTRSR</sequence>
<keyword evidence="2" id="KW-1185">Reference proteome</keyword>
<dbReference type="AlphaFoldDB" id="A0A4V5MWS5"/>
<evidence type="ECO:0000313" key="2">
    <source>
        <dbReference type="Proteomes" id="UP000305778"/>
    </source>
</evidence>
<evidence type="ECO:0000313" key="1">
    <source>
        <dbReference type="EMBL" id="TJZ97418.1"/>
    </source>
</evidence>
<organism evidence="1 2">
    <name type="scientific">Actinacidiphila oryziradicis</name>
    <dbReference type="NCBI Taxonomy" id="2571141"/>
    <lineage>
        <taxon>Bacteria</taxon>
        <taxon>Bacillati</taxon>
        <taxon>Actinomycetota</taxon>
        <taxon>Actinomycetes</taxon>
        <taxon>Kitasatosporales</taxon>
        <taxon>Streptomycetaceae</taxon>
        <taxon>Actinacidiphila</taxon>
    </lineage>
</organism>
<proteinExistence type="predicted"/>
<protein>
    <submittedName>
        <fullName evidence="1">Uncharacterized protein</fullName>
    </submittedName>
</protein>
<comment type="caution">
    <text evidence="1">The sequence shown here is derived from an EMBL/GenBank/DDBJ whole genome shotgun (WGS) entry which is preliminary data.</text>
</comment>
<reference evidence="1 2" key="1">
    <citation type="submission" date="2019-04" db="EMBL/GenBank/DDBJ databases">
        <title>Streptomyces oryziradicis sp. nov., a novel actinomycete isolated from rhizosphere soil of rice (Oryza sativa L.).</title>
        <authorList>
            <person name="Li C."/>
        </authorList>
    </citation>
    <scope>NUCLEOTIDE SEQUENCE [LARGE SCALE GENOMIC DNA]</scope>
    <source>
        <strain evidence="1 2">NEAU-C40</strain>
    </source>
</reference>
<gene>
    <name evidence="1" type="ORF">FCI23_49745</name>
</gene>
<accession>A0A4V5MWS5</accession>
<dbReference type="Proteomes" id="UP000305778">
    <property type="component" value="Unassembled WGS sequence"/>
</dbReference>